<evidence type="ECO:0000313" key="7">
    <source>
        <dbReference type="Proteomes" id="UP001165679"/>
    </source>
</evidence>
<feature type="signal peptide" evidence="4">
    <location>
        <begin position="1"/>
        <end position="23"/>
    </location>
</feature>
<accession>A0AA42CEV0</accession>
<evidence type="ECO:0000259" key="5">
    <source>
        <dbReference type="Pfam" id="PF09084"/>
    </source>
</evidence>
<reference evidence="6" key="1">
    <citation type="submission" date="2022-09" db="EMBL/GenBank/DDBJ databases">
        <title>Rhodovastum sp. nov. RN2-1 isolated from soil in Seongnam, South Korea.</title>
        <authorList>
            <person name="Le N.T."/>
        </authorList>
    </citation>
    <scope>NUCLEOTIDE SEQUENCE</scope>
    <source>
        <strain evidence="6">RN2-1</strain>
    </source>
</reference>
<comment type="subcellular location">
    <subcellularLocation>
        <location evidence="1">Periplasm</location>
    </subcellularLocation>
</comment>
<organism evidence="6 7">
    <name type="scientific">Limobrevibacterium gyesilva</name>
    <dbReference type="NCBI Taxonomy" id="2991712"/>
    <lineage>
        <taxon>Bacteria</taxon>
        <taxon>Pseudomonadati</taxon>
        <taxon>Pseudomonadota</taxon>
        <taxon>Alphaproteobacteria</taxon>
        <taxon>Acetobacterales</taxon>
        <taxon>Acetobacteraceae</taxon>
        <taxon>Limobrevibacterium</taxon>
    </lineage>
</organism>
<evidence type="ECO:0000256" key="2">
    <source>
        <dbReference type="ARBA" id="ARBA00010742"/>
    </source>
</evidence>
<feature type="chain" id="PRO_5041248530" evidence="4">
    <location>
        <begin position="24"/>
        <end position="337"/>
    </location>
</feature>
<comment type="caution">
    <text evidence="6">The sequence shown here is derived from an EMBL/GenBank/DDBJ whole genome shotgun (WGS) entry which is preliminary data.</text>
</comment>
<evidence type="ECO:0000256" key="4">
    <source>
        <dbReference type="SAM" id="SignalP"/>
    </source>
</evidence>
<dbReference type="PANTHER" id="PTHR30024">
    <property type="entry name" value="ALIPHATIC SULFONATES-BINDING PROTEIN-RELATED"/>
    <property type="match status" value="1"/>
</dbReference>
<evidence type="ECO:0000313" key="6">
    <source>
        <dbReference type="EMBL" id="MCW3474016.1"/>
    </source>
</evidence>
<keyword evidence="7" id="KW-1185">Reference proteome</keyword>
<comment type="similarity">
    <text evidence="2">Belongs to the bacterial solute-binding protein SsuA/TauA family.</text>
</comment>
<evidence type="ECO:0000256" key="1">
    <source>
        <dbReference type="ARBA" id="ARBA00004418"/>
    </source>
</evidence>
<gene>
    <name evidence="6" type="ORF">OL599_05445</name>
</gene>
<reference evidence="6" key="2">
    <citation type="submission" date="2022-10" db="EMBL/GenBank/DDBJ databases">
        <authorList>
            <person name="Trinh H.N."/>
        </authorList>
    </citation>
    <scope>NUCLEOTIDE SEQUENCE</scope>
    <source>
        <strain evidence="6">RN2-1</strain>
    </source>
</reference>
<protein>
    <submittedName>
        <fullName evidence="6">ABC transporter substrate-binding protein</fullName>
    </submittedName>
</protein>
<name>A0AA42CEV0_9PROT</name>
<proteinExistence type="inferred from homology"/>
<dbReference type="Proteomes" id="UP001165679">
    <property type="component" value="Unassembled WGS sequence"/>
</dbReference>
<dbReference type="Pfam" id="PF09084">
    <property type="entry name" value="NMT1"/>
    <property type="match status" value="1"/>
</dbReference>
<sequence length="337" mass="35659">MHLGRRACLGLMAAALTARGARAAETIRLGLLHTVSPAPFYLAQERGYFTQAGLDVQFRFFEAAQPIAAAAVAGDIDVGITALTGGFFSLAGKGALKVIGGGLHEQKGYDLTAVLVSKKAYDAGLTSLDKLAGHSFAITQYGSSFHYMIGRLADVAGFDLKTVTLRPLQQISNMVAAVRTGQVDATMAIASMARPAAASGEAHIIGWVGDHVPYQITALFTTRAVIAERAAALKAFCGAYQRGVADYREAFLRFDAQHKPIVDAKTDAAIPAIAKYVFIGDPNAAEKIKAGIGWYDEGAALDVQDVRAQIAWFQAQGMVKGPIDPADIVDTGFLPTR</sequence>
<keyword evidence="3 4" id="KW-0732">Signal</keyword>
<dbReference type="SUPFAM" id="SSF53850">
    <property type="entry name" value="Periplasmic binding protein-like II"/>
    <property type="match status" value="1"/>
</dbReference>
<dbReference type="AlphaFoldDB" id="A0AA42CEV0"/>
<dbReference type="GO" id="GO:0042597">
    <property type="term" value="C:periplasmic space"/>
    <property type="evidence" value="ECO:0007669"/>
    <property type="project" value="UniProtKB-SubCell"/>
</dbReference>
<feature type="domain" description="SsuA/THI5-like" evidence="5">
    <location>
        <begin position="38"/>
        <end position="246"/>
    </location>
</feature>
<dbReference type="RefSeq" id="WP_264712635.1">
    <property type="nucleotide sequence ID" value="NZ_JAPDNT010000002.1"/>
</dbReference>
<dbReference type="PANTHER" id="PTHR30024:SF47">
    <property type="entry name" value="TAURINE-BINDING PERIPLASMIC PROTEIN"/>
    <property type="match status" value="1"/>
</dbReference>
<dbReference type="GO" id="GO:0042918">
    <property type="term" value="P:alkanesulfonate transmembrane transport"/>
    <property type="evidence" value="ECO:0007669"/>
    <property type="project" value="TreeGrafter"/>
</dbReference>
<evidence type="ECO:0000256" key="3">
    <source>
        <dbReference type="ARBA" id="ARBA00022729"/>
    </source>
</evidence>
<dbReference type="InterPro" id="IPR015168">
    <property type="entry name" value="SsuA/THI5"/>
</dbReference>
<dbReference type="EMBL" id="JAPDNT010000002">
    <property type="protein sequence ID" value="MCW3474016.1"/>
    <property type="molecule type" value="Genomic_DNA"/>
</dbReference>
<dbReference type="Gene3D" id="3.40.190.10">
    <property type="entry name" value="Periplasmic binding protein-like II"/>
    <property type="match status" value="2"/>
</dbReference>